<name>A0A2K1R2W4_9PEZI</name>
<accession>A0A2K1R2W4</accession>
<feature type="compositionally biased region" description="Basic and acidic residues" evidence="16">
    <location>
        <begin position="1118"/>
        <end position="1145"/>
    </location>
</feature>
<organism evidence="20 21">
    <name type="scientific">Sphaceloma murrayae</name>
    <dbReference type="NCBI Taxonomy" id="2082308"/>
    <lineage>
        <taxon>Eukaryota</taxon>
        <taxon>Fungi</taxon>
        <taxon>Dikarya</taxon>
        <taxon>Ascomycota</taxon>
        <taxon>Pezizomycotina</taxon>
        <taxon>Dothideomycetes</taxon>
        <taxon>Dothideomycetidae</taxon>
        <taxon>Myriangiales</taxon>
        <taxon>Elsinoaceae</taxon>
        <taxon>Sphaceloma</taxon>
    </lineage>
</organism>
<evidence type="ECO:0000256" key="2">
    <source>
        <dbReference type="ARBA" id="ARBA00004370"/>
    </source>
</evidence>
<keyword evidence="7" id="KW-0547">Nucleotide-binding</keyword>
<evidence type="ECO:0000256" key="9">
    <source>
        <dbReference type="ARBA" id="ARBA00022840"/>
    </source>
</evidence>
<dbReference type="CDD" id="cd00082">
    <property type="entry name" value="HisKA"/>
    <property type="match status" value="1"/>
</dbReference>
<feature type="coiled-coil region" evidence="15">
    <location>
        <begin position="524"/>
        <end position="551"/>
    </location>
</feature>
<evidence type="ECO:0000256" key="1">
    <source>
        <dbReference type="ARBA" id="ARBA00000085"/>
    </source>
</evidence>
<feature type="region of interest" description="Disordered" evidence="16">
    <location>
        <begin position="1111"/>
        <end position="1172"/>
    </location>
</feature>
<dbReference type="CDD" id="cd17546">
    <property type="entry name" value="REC_hyHK_CKI1_RcsC-like"/>
    <property type="match status" value="1"/>
</dbReference>
<evidence type="ECO:0000256" key="3">
    <source>
        <dbReference type="ARBA" id="ARBA00012438"/>
    </source>
</evidence>
<dbReference type="GO" id="GO:0005886">
    <property type="term" value="C:plasma membrane"/>
    <property type="evidence" value="ECO:0007669"/>
    <property type="project" value="UniProtKB-ARBA"/>
</dbReference>
<dbReference type="SMART" id="SM00448">
    <property type="entry name" value="REC"/>
    <property type="match status" value="1"/>
</dbReference>
<dbReference type="InParanoid" id="A0A2K1R2W4"/>
<dbReference type="InterPro" id="IPR004358">
    <property type="entry name" value="Sig_transdc_His_kin-like_C"/>
</dbReference>
<keyword evidence="10 17" id="KW-1133">Transmembrane helix</keyword>
<dbReference type="SUPFAM" id="SSF55874">
    <property type="entry name" value="ATPase domain of HSP90 chaperone/DNA topoisomerase II/histidine kinase"/>
    <property type="match status" value="1"/>
</dbReference>
<dbReference type="InterPro" id="IPR036097">
    <property type="entry name" value="HisK_dim/P_sf"/>
</dbReference>
<dbReference type="SUPFAM" id="SSF52172">
    <property type="entry name" value="CheY-like"/>
    <property type="match status" value="1"/>
</dbReference>
<comment type="catalytic activity">
    <reaction evidence="1">
        <text>ATP + protein L-histidine = ADP + protein N-phospho-L-histidine.</text>
        <dbReference type="EC" id="2.7.13.3"/>
    </reaction>
</comment>
<dbReference type="InterPro" id="IPR036890">
    <property type="entry name" value="HATPase_C_sf"/>
</dbReference>
<evidence type="ECO:0000256" key="14">
    <source>
        <dbReference type="PROSITE-ProRule" id="PRU00169"/>
    </source>
</evidence>
<protein>
    <recommendedName>
        <fullName evidence="3">histidine kinase</fullName>
        <ecNumber evidence="3">2.7.13.3</ecNumber>
    </recommendedName>
</protein>
<dbReference type="InterPro" id="IPR005467">
    <property type="entry name" value="His_kinase_dom"/>
</dbReference>
<keyword evidence="11" id="KW-0902">Two-component regulatory system</keyword>
<reference evidence="20 21" key="1">
    <citation type="submission" date="2017-06" db="EMBL/GenBank/DDBJ databases">
        <title>Draft genome sequence of a variant of Elsinoe murrayae.</title>
        <authorList>
            <person name="Cheng Q."/>
        </authorList>
    </citation>
    <scope>NUCLEOTIDE SEQUENCE [LARGE SCALE GENOMIC DNA]</scope>
    <source>
        <strain evidence="20 21">CQ-2017a</strain>
    </source>
</reference>
<dbReference type="InterPro" id="IPR011006">
    <property type="entry name" value="CheY-like_superfamily"/>
</dbReference>
<dbReference type="PRINTS" id="PR00344">
    <property type="entry name" value="BCTRLSENSOR"/>
</dbReference>
<comment type="subcellular location">
    <subcellularLocation>
        <location evidence="2">Membrane</location>
    </subcellularLocation>
</comment>
<evidence type="ECO:0000256" key="15">
    <source>
        <dbReference type="SAM" id="Coils"/>
    </source>
</evidence>
<dbReference type="GO" id="GO:0005524">
    <property type="term" value="F:ATP binding"/>
    <property type="evidence" value="ECO:0007669"/>
    <property type="project" value="UniProtKB-KW"/>
</dbReference>
<dbReference type="GO" id="GO:0000155">
    <property type="term" value="F:phosphorelay sensor kinase activity"/>
    <property type="evidence" value="ECO:0007669"/>
    <property type="project" value="InterPro"/>
</dbReference>
<keyword evidence="5" id="KW-0808">Transferase</keyword>
<proteinExistence type="predicted"/>
<evidence type="ECO:0000256" key="4">
    <source>
        <dbReference type="ARBA" id="ARBA00022553"/>
    </source>
</evidence>
<keyword evidence="9" id="KW-0067">ATP-binding</keyword>
<evidence type="ECO:0000259" key="19">
    <source>
        <dbReference type="PROSITE" id="PS50110"/>
    </source>
</evidence>
<dbReference type="Gene3D" id="3.40.50.2300">
    <property type="match status" value="1"/>
</dbReference>
<evidence type="ECO:0000256" key="13">
    <source>
        <dbReference type="ARBA" id="ARBA00023180"/>
    </source>
</evidence>
<dbReference type="STRING" id="2082308.A0A2K1R2W4"/>
<evidence type="ECO:0000256" key="16">
    <source>
        <dbReference type="SAM" id="MobiDB-lite"/>
    </source>
</evidence>
<keyword evidence="13" id="KW-0325">Glycoprotein</keyword>
<dbReference type="Pfam" id="PF00072">
    <property type="entry name" value="Response_reg"/>
    <property type="match status" value="1"/>
</dbReference>
<evidence type="ECO:0000256" key="10">
    <source>
        <dbReference type="ARBA" id="ARBA00022989"/>
    </source>
</evidence>
<dbReference type="InterPro" id="IPR003661">
    <property type="entry name" value="HisK_dim/P_dom"/>
</dbReference>
<dbReference type="PANTHER" id="PTHR43047">
    <property type="entry name" value="TWO-COMPONENT HISTIDINE PROTEIN KINASE"/>
    <property type="match status" value="1"/>
</dbReference>
<dbReference type="Pfam" id="PF00512">
    <property type="entry name" value="HisKA"/>
    <property type="match status" value="1"/>
</dbReference>
<dbReference type="InterPro" id="IPR001789">
    <property type="entry name" value="Sig_transdc_resp-reg_receiver"/>
</dbReference>
<dbReference type="SMART" id="SM00388">
    <property type="entry name" value="HisKA"/>
    <property type="match status" value="1"/>
</dbReference>
<dbReference type="PROSITE" id="PS50109">
    <property type="entry name" value="HIS_KIN"/>
    <property type="match status" value="1"/>
</dbReference>
<keyword evidence="15" id="KW-0175">Coiled coil</keyword>
<dbReference type="Pfam" id="PF02518">
    <property type="entry name" value="HATPase_c"/>
    <property type="match status" value="1"/>
</dbReference>
<dbReference type="EMBL" id="NKHZ01000011">
    <property type="protein sequence ID" value="PNS21637.1"/>
    <property type="molecule type" value="Genomic_DNA"/>
</dbReference>
<dbReference type="SUPFAM" id="SSF47384">
    <property type="entry name" value="Homodimeric domain of signal transducing histidine kinase"/>
    <property type="match status" value="1"/>
</dbReference>
<evidence type="ECO:0000256" key="8">
    <source>
        <dbReference type="ARBA" id="ARBA00022777"/>
    </source>
</evidence>
<dbReference type="Proteomes" id="UP000243797">
    <property type="component" value="Unassembled WGS sequence"/>
</dbReference>
<evidence type="ECO:0000256" key="5">
    <source>
        <dbReference type="ARBA" id="ARBA00022679"/>
    </source>
</evidence>
<evidence type="ECO:0000313" key="20">
    <source>
        <dbReference type="EMBL" id="PNS21637.1"/>
    </source>
</evidence>
<evidence type="ECO:0000256" key="12">
    <source>
        <dbReference type="ARBA" id="ARBA00023136"/>
    </source>
</evidence>
<evidence type="ECO:0000256" key="7">
    <source>
        <dbReference type="ARBA" id="ARBA00022741"/>
    </source>
</evidence>
<evidence type="ECO:0000256" key="11">
    <source>
        <dbReference type="ARBA" id="ARBA00023012"/>
    </source>
</evidence>
<sequence>MRIPIREQLAALLLCASLVGLGVISIATWVTNYNFVLGIRSSRLSISASLKASQMASNLALLENSAQFVASRIVVQEALQNYNDNGDNSQTNWARAIPDMQAAIGGPASGGAVGRSLLLQSQIRPRTSNGPAGAAAVLNTTSMEIERSIKLPYTYPNGSDVYLGDDGLGFPPELYPNLTFSTITTDSGVEAAAAEYQGDVISPVRSQALLLGPWQVNSTFSMLSITMPIINNTSSLDVLGWLTVVMDARLITNVIRMRQGLDASGRMLLVRPVNATNQFPPGVMYDSSPNPDIFNDALVQFVLPLSTNATDRHPSRVQGTANPPFKMSDFPAVVAALTQDQGQNNNAGSLIKTTNEEGIGVSAGFAIVSVSFLHWAVVVEQSRSEVWAPIYRLRVLLLACVFATIGFMILLAWPLAHFASKPIRDLKQATQKSVMPAGYDDSSESLSGSDYRDDDGATPNEVDAAIARKEGFFASVLRRRKPSRSDNSEDRRRRQFRIPGKVPDRKHLVKDELSELTTTFNEMSDELMMQYERLEERVKTRTAELELSKKAAEVANESKTLFIANISHELKTPLNGILGMCAVCMQEDDPIRLKRSLGIIYKSGDLLLNLLTDLLTFSKNQVGQQLSLDEKEFRLRDVSTQILAIFDKQAKDGEIDLSVQFENSRGEIEGKDSLGDRVKDMILWGDTHRILQVVINLVSNSLKFTPAHGKVTLTVRCVGETADVGSRKTSMGSKASKRNRSRFSDMSGLGGRASGSAEGSSHAGGAFARMLDMDKATPPPGKTFMFEFEVTDTGPGIPEESHQKIFEPFVQGDLGLSKKFGGTGLGLSICSQLAGLMHGTMSLRSELGKGSTFMMRIPIRHILSRADSSASSNFSQAGDNMSTFSFSNGDGFGTPKRRSIVGDNVSVHSFSGNNGASSPVQPQKEQFEKSSQPRLVGLSQPYFASPQPMESPGSQPAAMEQIQAAASSAGKIRVLVAEDNKVNQEVVLRMLKLEDIYDVTVAKDGQEALDLVKESMSTPSPDEPNSLASRGPFNLIFMDVQMPNLDGLQSTKLIRETGFNNPIVALTAFAEESNVKDCLDSGMNYFLSKPIRRPALKKVLKEYCAPIAEEEEGQISPTDKKGAVVKEKQVSDKSTETDSGKRKTDLGMPNGAGTTVVVVSRPNSVEGPPKMD</sequence>
<feature type="compositionally biased region" description="Basic and acidic residues" evidence="16">
    <location>
        <begin position="483"/>
        <end position="492"/>
    </location>
</feature>
<dbReference type="PROSITE" id="PS50110">
    <property type="entry name" value="RESPONSE_REGULATORY"/>
    <property type="match status" value="1"/>
</dbReference>
<feature type="modified residue" description="4-aspartylphosphate" evidence="14">
    <location>
        <position position="1039"/>
    </location>
</feature>
<evidence type="ECO:0000256" key="17">
    <source>
        <dbReference type="SAM" id="Phobius"/>
    </source>
</evidence>
<feature type="region of interest" description="Disordered" evidence="16">
    <location>
        <begin position="434"/>
        <end position="459"/>
    </location>
</feature>
<dbReference type="GO" id="GO:0009927">
    <property type="term" value="F:histidine phosphotransfer kinase activity"/>
    <property type="evidence" value="ECO:0007669"/>
    <property type="project" value="TreeGrafter"/>
</dbReference>
<keyword evidence="12 17" id="KW-0472">Membrane</keyword>
<comment type="caution">
    <text evidence="20">The sequence shown here is derived from an EMBL/GenBank/DDBJ whole genome shotgun (WGS) entry which is preliminary data.</text>
</comment>
<dbReference type="InterPro" id="IPR003594">
    <property type="entry name" value="HATPase_dom"/>
</dbReference>
<feature type="domain" description="Histidine kinase" evidence="18">
    <location>
        <begin position="565"/>
        <end position="861"/>
    </location>
</feature>
<dbReference type="SMART" id="SM00387">
    <property type="entry name" value="HATPase_c"/>
    <property type="match status" value="1"/>
</dbReference>
<dbReference type="Gene3D" id="3.30.565.10">
    <property type="entry name" value="Histidine kinase-like ATPase, C-terminal domain"/>
    <property type="match status" value="1"/>
</dbReference>
<dbReference type="FunFam" id="1.10.287.130:FF:000004">
    <property type="entry name" value="Ethylene receptor 1"/>
    <property type="match status" value="1"/>
</dbReference>
<dbReference type="AlphaFoldDB" id="A0A2K1R2W4"/>
<dbReference type="PANTHER" id="PTHR43047:SF72">
    <property type="entry name" value="OSMOSENSING HISTIDINE PROTEIN KINASE SLN1"/>
    <property type="match status" value="1"/>
</dbReference>
<feature type="transmembrane region" description="Helical" evidence="17">
    <location>
        <begin position="391"/>
        <end position="416"/>
    </location>
</feature>
<gene>
    <name evidence="20" type="ORF">CAC42_996</name>
</gene>
<dbReference type="GO" id="GO:0007234">
    <property type="term" value="P:osmosensory signaling via phosphorelay pathway"/>
    <property type="evidence" value="ECO:0007669"/>
    <property type="project" value="UniProtKB-ARBA"/>
</dbReference>
<dbReference type="CDD" id="cd16922">
    <property type="entry name" value="HATPase_EvgS-ArcB-TorS-like"/>
    <property type="match status" value="1"/>
</dbReference>
<dbReference type="EC" id="2.7.13.3" evidence="3"/>
<keyword evidence="8 20" id="KW-0418">Kinase</keyword>
<feature type="domain" description="Response regulatory" evidence="19">
    <location>
        <begin position="973"/>
        <end position="1104"/>
    </location>
</feature>
<keyword evidence="4 14" id="KW-0597">Phosphoprotein</keyword>
<evidence type="ECO:0000259" key="18">
    <source>
        <dbReference type="PROSITE" id="PS50109"/>
    </source>
</evidence>
<evidence type="ECO:0000313" key="21">
    <source>
        <dbReference type="Proteomes" id="UP000243797"/>
    </source>
</evidence>
<feature type="region of interest" description="Disordered" evidence="16">
    <location>
        <begin position="480"/>
        <end position="501"/>
    </location>
</feature>
<feature type="region of interest" description="Disordered" evidence="16">
    <location>
        <begin position="724"/>
        <end position="761"/>
    </location>
</feature>
<feature type="transmembrane region" description="Helical" evidence="17">
    <location>
        <begin position="359"/>
        <end position="379"/>
    </location>
</feature>
<feature type="region of interest" description="Disordered" evidence="16">
    <location>
        <begin position="911"/>
        <end position="932"/>
    </location>
</feature>
<evidence type="ECO:0000256" key="6">
    <source>
        <dbReference type="ARBA" id="ARBA00022692"/>
    </source>
</evidence>
<keyword evidence="21" id="KW-1185">Reference proteome</keyword>
<dbReference type="FunFam" id="3.40.50.2300:FF:000289">
    <property type="entry name" value="Osmosensing histidine protein kinase SLN1"/>
    <property type="match status" value="1"/>
</dbReference>
<dbReference type="Gene3D" id="1.10.287.130">
    <property type="match status" value="1"/>
</dbReference>
<keyword evidence="6 17" id="KW-0812">Transmembrane</keyword>
<dbReference type="OrthoDB" id="60033at2759"/>
<dbReference type="FunCoup" id="A0A2K1R2W4">
    <property type="interactions" value="148"/>
</dbReference>